<dbReference type="PANTHER" id="PTHR42776:SF27">
    <property type="entry name" value="DIPEPTIDYL PEPTIDASE FAMILY MEMBER 6"/>
    <property type="match status" value="1"/>
</dbReference>
<reference evidence="4 5" key="1">
    <citation type="submission" date="2020-02" db="EMBL/GenBank/DDBJ databases">
        <title>Balneolaceae bacterium YR4-1, complete genome.</title>
        <authorList>
            <person name="Li Y."/>
            <person name="Wu S."/>
        </authorList>
    </citation>
    <scope>NUCLEOTIDE SEQUENCE [LARGE SCALE GENOMIC DNA]</scope>
    <source>
        <strain evidence="4 5">YR4-1</strain>
    </source>
</reference>
<keyword evidence="1" id="KW-0378">Hydrolase</keyword>
<feature type="domain" description="Peptidase S9 prolyl oligopeptidase catalytic" evidence="3">
    <location>
        <begin position="725"/>
        <end position="900"/>
    </location>
</feature>
<dbReference type="GO" id="GO:0006508">
    <property type="term" value="P:proteolysis"/>
    <property type="evidence" value="ECO:0007669"/>
    <property type="project" value="InterPro"/>
</dbReference>
<dbReference type="AlphaFoldDB" id="A0A6M1SSF7"/>
<gene>
    <name evidence="4" type="ORF">G3570_04045</name>
</gene>
<dbReference type="RefSeq" id="WP_165139405.1">
    <property type="nucleotide sequence ID" value="NZ_JAALLT010000001.1"/>
</dbReference>
<dbReference type="Pfam" id="PF00326">
    <property type="entry name" value="Peptidase_S9"/>
    <property type="match status" value="1"/>
</dbReference>
<dbReference type="GO" id="GO:0004252">
    <property type="term" value="F:serine-type endopeptidase activity"/>
    <property type="evidence" value="ECO:0007669"/>
    <property type="project" value="TreeGrafter"/>
</dbReference>
<evidence type="ECO:0000313" key="4">
    <source>
        <dbReference type="EMBL" id="NGP75790.1"/>
    </source>
</evidence>
<dbReference type="SUPFAM" id="SSF82171">
    <property type="entry name" value="DPP6 N-terminal domain-like"/>
    <property type="match status" value="1"/>
</dbReference>
<dbReference type="SUPFAM" id="SSF53474">
    <property type="entry name" value="alpha/beta-Hydrolases"/>
    <property type="match status" value="1"/>
</dbReference>
<dbReference type="InterPro" id="IPR001375">
    <property type="entry name" value="Peptidase_S9_cat"/>
</dbReference>
<dbReference type="Proteomes" id="UP000473278">
    <property type="component" value="Unassembled WGS sequence"/>
</dbReference>
<dbReference type="Gene3D" id="3.40.50.1820">
    <property type="entry name" value="alpha/beta hydrolase"/>
    <property type="match status" value="1"/>
</dbReference>
<feature type="compositionally biased region" description="Basic and acidic residues" evidence="2">
    <location>
        <begin position="312"/>
        <end position="327"/>
    </location>
</feature>
<feature type="region of interest" description="Disordered" evidence="2">
    <location>
        <begin position="312"/>
        <end position="337"/>
    </location>
</feature>
<evidence type="ECO:0000256" key="2">
    <source>
        <dbReference type="SAM" id="MobiDB-lite"/>
    </source>
</evidence>
<proteinExistence type="predicted"/>
<accession>A0A6M1SSF7</accession>
<evidence type="ECO:0000313" key="5">
    <source>
        <dbReference type="Proteomes" id="UP000473278"/>
    </source>
</evidence>
<sequence length="927" mass="108404">MFKINRLFTLVTIVFFGLTVSLYAQDKKKLEPEDYGQWQRITGTSFSDDGNWFAYNISLVDGDGWLMFKKVGSDSTGEYQFMHGFNPNFSENNRWAAFQIGVSDDEREKLEDQKKKVKYKLGLMDLRSAEVDTFENIQSYEFAETGNHLVMTKYKPEEQKSGGNDLLVHDLSSRQNQLIGNVSEHAFNEQGTLLAVTIDASEKLGNGVQLLNLRNRSVTVLQSDTADFKDLTWSEEENALAFLKSVTDENYEDETHTIYAYRNLPGTMQPRVFSQSQYDAFPNDYRVVDFRDLQWSDDRETVFLGIKEWEQKEKPEKEQDEEGKVKSDSTQNEEEKDLYEGLDSTNVEIWHWRDDQIQPRQEVLSNQLKQDNHLSAWHLDANTFVQLGDSLIEQVQLTGDQKHAVGYVEKPYEPTFEEEWRDIYLIDVESGEKEKILERREFVNTSPGGDYLLYFWDNEWRAYDIDEREEVNLTSELETRFENYHLVNGREQQRPFGSGQWAEDDAWVLLYDEYDVYRATPDGNSITKLTNGATDSIRYRQVRLDYENDFVDENAPLYFYIYGDFTKKRGYARLDRRDRLQTLLYEDRQIRYLNKADDAGKFVYRAESATDSPDFFYVEQSFNNPIALTNTNPQQEEYYWANDELVTFRNERGQKLQGRLLYPANYDPDKQYPMITYIYERRSQDMHSYTVPTRRSPYNFRRFSSEGYFVFQPDITYELRDPGMSAVASVVPAVEKVLESGMVDREKLGLTGHSWGAYQTSFIITQTDLFNSAVAGAPLTNMVSMYNSIYWNAGITDANIFETSQGRFPDPWWMDWDKFIDNSPIFNIKNTETPLLVEFGTDDGAVDFNQGVELYTTMRRMEKPFVMLVYEGENHGLAREENQIDYATRAFQWHDHYLKGEEAPDWIKEGLPYLQRPAMQEEGNNGR</sequence>
<dbReference type="EMBL" id="JAALLT010000001">
    <property type="protein sequence ID" value="NGP75790.1"/>
    <property type="molecule type" value="Genomic_DNA"/>
</dbReference>
<protein>
    <submittedName>
        <fullName evidence="4">S9 family peptidase</fullName>
    </submittedName>
</protein>
<dbReference type="PANTHER" id="PTHR42776">
    <property type="entry name" value="SERINE PEPTIDASE S9 FAMILY MEMBER"/>
    <property type="match status" value="1"/>
</dbReference>
<organism evidence="4 5">
    <name type="scientific">Halalkalibaculum roseum</name>
    <dbReference type="NCBI Taxonomy" id="2709311"/>
    <lineage>
        <taxon>Bacteria</taxon>
        <taxon>Pseudomonadati</taxon>
        <taxon>Balneolota</taxon>
        <taxon>Balneolia</taxon>
        <taxon>Balneolales</taxon>
        <taxon>Balneolaceae</taxon>
        <taxon>Halalkalibaculum</taxon>
    </lineage>
</organism>
<evidence type="ECO:0000256" key="1">
    <source>
        <dbReference type="ARBA" id="ARBA00022801"/>
    </source>
</evidence>
<dbReference type="InterPro" id="IPR029058">
    <property type="entry name" value="AB_hydrolase_fold"/>
</dbReference>
<evidence type="ECO:0000259" key="3">
    <source>
        <dbReference type="Pfam" id="PF00326"/>
    </source>
</evidence>
<name>A0A6M1SSF7_9BACT</name>
<keyword evidence="5" id="KW-1185">Reference proteome</keyword>
<comment type="caution">
    <text evidence="4">The sequence shown here is derived from an EMBL/GenBank/DDBJ whole genome shotgun (WGS) entry which is preliminary data.</text>
</comment>